<proteinExistence type="predicted"/>
<organism evidence="2 3">
    <name type="scientific">Butyrivibrio hungatei</name>
    <dbReference type="NCBI Taxonomy" id="185008"/>
    <lineage>
        <taxon>Bacteria</taxon>
        <taxon>Bacillati</taxon>
        <taxon>Bacillota</taxon>
        <taxon>Clostridia</taxon>
        <taxon>Lachnospirales</taxon>
        <taxon>Lachnospiraceae</taxon>
        <taxon>Butyrivibrio</taxon>
    </lineage>
</organism>
<feature type="transmembrane region" description="Helical" evidence="1">
    <location>
        <begin position="12"/>
        <end position="32"/>
    </location>
</feature>
<dbReference type="EMBL" id="CP017831">
    <property type="protein sequence ID" value="AOZ95469.1"/>
    <property type="molecule type" value="Genomic_DNA"/>
</dbReference>
<dbReference type="Proteomes" id="UP000179284">
    <property type="component" value="Chromosome I"/>
</dbReference>
<dbReference type="AlphaFoldDB" id="A0A1D9NZ22"/>
<protein>
    <submittedName>
        <fullName evidence="2">Uncharacterized protein</fullName>
    </submittedName>
</protein>
<sequence length="388" mass="44803">MKKTIMKSRFAFYIISVFVVSAILFCVSIFMIEKKYEKAVELYQNKKYDEAIMYFDELGYYKDAEEYRNKISQLKCENIEDYDDQKKNEDLEKNDNFESDDSVLYLASSTLSYGMINNAISSDDSENNKTFAYSKKDIVAVDNSGEKYTFENLIDKRVVLYYSENGYDVYFFGQFSDEGKWQGDCLINCYLNGDLVNSTKAYYDNGVRLKYEQVFIENGCCVYSCREIVDGYNTGDTWKYENAGYIQSRIDVSNLREEDLVTPEEIKNGISSCLLARYHGNTKDGYYEDSSGNSYIIIYYDDGKIKTLYEGGFHKGQFNDGTGNAWYITCSRQNNANYMYFKGIFTMGDTGNATSTPKTNLTYKDISSIVAGKPYETALNWDTDYIFK</sequence>
<dbReference type="KEGG" id="bhu:bhn_I0435"/>
<dbReference type="RefSeq" id="WP_071175242.1">
    <property type="nucleotide sequence ID" value="NZ_CP017831.1"/>
</dbReference>
<evidence type="ECO:0000313" key="3">
    <source>
        <dbReference type="Proteomes" id="UP000179284"/>
    </source>
</evidence>
<keyword evidence="1" id="KW-0472">Membrane</keyword>
<reference evidence="3" key="1">
    <citation type="submission" date="2016-10" db="EMBL/GenBank/DDBJ databases">
        <title>The complete genome sequence of the rumen bacterium Butyrivibrio hungatei MB2003.</title>
        <authorList>
            <person name="Palevich N."/>
            <person name="Kelly W.J."/>
            <person name="Leahy S.C."/>
            <person name="Altermann E."/>
            <person name="Rakonjac J."/>
            <person name="Attwood G.T."/>
        </authorList>
    </citation>
    <scope>NUCLEOTIDE SEQUENCE [LARGE SCALE GENOMIC DNA]</scope>
    <source>
        <strain evidence="3">MB2003</strain>
    </source>
</reference>
<keyword evidence="1" id="KW-1133">Transmembrane helix</keyword>
<keyword evidence="3" id="KW-1185">Reference proteome</keyword>
<evidence type="ECO:0000313" key="2">
    <source>
        <dbReference type="EMBL" id="AOZ95469.1"/>
    </source>
</evidence>
<name>A0A1D9NZ22_9FIRM</name>
<evidence type="ECO:0000256" key="1">
    <source>
        <dbReference type="SAM" id="Phobius"/>
    </source>
</evidence>
<gene>
    <name evidence="2" type="ORF">bhn_I0435</name>
</gene>
<keyword evidence="1" id="KW-0812">Transmembrane</keyword>
<dbReference type="OrthoDB" id="10013240at2"/>
<accession>A0A1D9NZ22</accession>